<evidence type="ECO:0000259" key="4">
    <source>
        <dbReference type="PROSITE" id="PS01124"/>
    </source>
</evidence>
<evidence type="ECO:0000313" key="5">
    <source>
        <dbReference type="EMBL" id="ANS75765.1"/>
    </source>
</evidence>
<gene>
    <name evidence="5" type="ORF">AWM70_15105</name>
</gene>
<keyword evidence="3" id="KW-0804">Transcription</keyword>
<dbReference type="GO" id="GO:0000976">
    <property type="term" value="F:transcription cis-regulatory region binding"/>
    <property type="evidence" value="ECO:0007669"/>
    <property type="project" value="TreeGrafter"/>
</dbReference>
<dbReference type="InterPro" id="IPR018060">
    <property type="entry name" value="HTH_AraC"/>
</dbReference>
<dbReference type="SMART" id="SM00342">
    <property type="entry name" value="HTH_ARAC"/>
    <property type="match status" value="1"/>
</dbReference>
<dbReference type="InterPro" id="IPR009057">
    <property type="entry name" value="Homeodomain-like_sf"/>
</dbReference>
<proteinExistence type="predicted"/>
<dbReference type="SUPFAM" id="SSF46689">
    <property type="entry name" value="Homeodomain-like"/>
    <property type="match status" value="1"/>
</dbReference>
<protein>
    <submittedName>
        <fullName evidence="5">AraC family transcriptional regulator</fullName>
    </submittedName>
</protein>
<sequence>MNAPSVDRIKIAPGFWTSLEGIGVEPIAVARQARLPLTVITEPFVTTAQYYSIWQAYSELVGDIATGIVKLATAYETAQYPPAALATFHARDYRDALNRMARYKQMCPPENLRIQEEGEQYAIELEWQHAELPGPPVLVGITLAYLLELGRRGTGRQLKAHSVEFINYMGDVQALESYFGCRVRIGADRNRLTLKREDLDRPFTSYNEELLEILTPSLDRTLEERQGQLTVSAKVQWVLSRCLTQGRINIQTVAAELGMSERTLQRRLTEEGESFKQLLAKTRREMAVAYLADSALEIKEVAFLVGYEDQNSFYRAFRLWTGETPANWRVAQENWRSGLVTE</sequence>
<dbReference type="OrthoDB" id="5582699at2"/>
<dbReference type="InterPro" id="IPR032687">
    <property type="entry name" value="AraC-type_N"/>
</dbReference>
<dbReference type="Proteomes" id="UP000092573">
    <property type="component" value="Chromosome"/>
</dbReference>
<dbReference type="Pfam" id="PF12833">
    <property type="entry name" value="HTH_18"/>
    <property type="match status" value="1"/>
</dbReference>
<reference evidence="5 6" key="1">
    <citation type="submission" date="2016-01" db="EMBL/GenBank/DDBJ databases">
        <title>Complete Genome Sequence of Paenibacillus yonginensis DCY84, a novel Plant Growth-Promoting Bacteria with Elicitation of Induced Systemic Resistance.</title>
        <authorList>
            <person name="Kim Y.J."/>
            <person name="Yang D.C."/>
            <person name="Sukweenadhi J."/>
        </authorList>
    </citation>
    <scope>NUCLEOTIDE SEQUENCE [LARGE SCALE GENOMIC DNA]</scope>
    <source>
        <strain evidence="5 6">DCY84</strain>
    </source>
</reference>
<keyword evidence="6" id="KW-1185">Reference proteome</keyword>
<dbReference type="EMBL" id="CP014167">
    <property type="protein sequence ID" value="ANS75765.1"/>
    <property type="molecule type" value="Genomic_DNA"/>
</dbReference>
<dbReference type="STRING" id="1462996.AWM70_15105"/>
<keyword evidence="2" id="KW-0238">DNA-binding</keyword>
<dbReference type="PROSITE" id="PS01124">
    <property type="entry name" value="HTH_ARAC_FAMILY_2"/>
    <property type="match status" value="1"/>
</dbReference>
<dbReference type="GO" id="GO:0005829">
    <property type="term" value="C:cytosol"/>
    <property type="evidence" value="ECO:0007669"/>
    <property type="project" value="TreeGrafter"/>
</dbReference>
<evidence type="ECO:0000313" key="6">
    <source>
        <dbReference type="Proteomes" id="UP000092573"/>
    </source>
</evidence>
<evidence type="ECO:0000256" key="1">
    <source>
        <dbReference type="ARBA" id="ARBA00023015"/>
    </source>
</evidence>
<dbReference type="Pfam" id="PF12625">
    <property type="entry name" value="Arabinose_bd"/>
    <property type="match status" value="1"/>
</dbReference>
<dbReference type="KEGG" id="pyg:AWM70_15105"/>
<evidence type="ECO:0000256" key="2">
    <source>
        <dbReference type="ARBA" id="ARBA00023125"/>
    </source>
</evidence>
<feature type="domain" description="HTH araC/xylS-type" evidence="4">
    <location>
        <begin position="233"/>
        <end position="331"/>
    </location>
</feature>
<dbReference type="PANTHER" id="PTHR47894:SF1">
    <property type="entry name" value="HTH-TYPE TRANSCRIPTIONAL REGULATOR VQSM"/>
    <property type="match status" value="1"/>
</dbReference>
<organism evidence="5 6">
    <name type="scientific">Paenibacillus yonginensis</name>
    <dbReference type="NCBI Taxonomy" id="1462996"/>
    <lineage>
        <taxon>Bacteria</taxon>
        <taxon>Bacillati</taxon>
        <taxon>Bacillota</taxon>
        <taxon>Bacilli</taxon>
        <taxon>Bacillales</taxon>
        <taxon>Paenibacillaceae</taxon>
        <taxon>Paenibacillus</taxon>
    </lineage>
</organism>
<keyword evidence="1" id="KW-0805">Transcription regulation</keyword>
<evidence type="ECO:0000256" key="3">
    <source>
        <dbReference type="ARBA" id="ARBA00023163"/>
    </source>
</evidence>
<dbReference type="RefSeq" id="WP_068697795.1">
    <property type="nucleotide sequence ID" value="NZ_CP014167.1"/>
</dbReference>
<dbReference type="GO" id="GO:0003700">
    <property type="term" value="F:DNA-binding transcription factor activity"/>
    <property type="evidence" value="ECO:0007669"/>
    <property type="project" value="InterPro"/>
</dbReference>
<dbReference type="Gene3D" id="1.10.10.60">
    <property type="entry name" value="Homeodomain-like"/>
    <property type="match status" value="1"/>
</dbReference>
<dbReference type="AlphaFoldDB" id="A0A1B1N2Y8"/>
<name>A0A1B1N2Y8_9BACL</name>
<dbReference type="PANTHER" id="PTHR47894">
    <property type="entry name" value="HTH-TYPE TRANSCRIPTIONAL REGULATOR GADX"/>
    <property type="match status" value="1"/>
</dbReference>
<accession>A0A1B1N2Y8</accession>